<sequence>MNTLKKTKSKAIFFLALFSTLSLSGCQSLSKQEAGAGIGAVLGIALGSQIGDGRGRVIATALGGLLGGLIGSEIGKHLDEKDRAALMSKSNEILNKDGAQSGTWKSNHSGASARIETSQSKVTKNKVAVVKHKKVDTSPSLTNIGKTYVTKSSSNIRHKPSKSGQVISGLKKGERFNAIGQTRSGWVLVSKNNITLGYIHGGLVKPYQKSQETTKKPSRDNAIRLDDISDADIQQTKSASTSGINLDKLDLEETTISTATVCKTVNLDVKSDKGNNTEKFEACKSGDGAWEII</sequence>
<dbReference type="Pfam" id="PF05433">
    <property type="entry name" value="Rick_17kDa_Anti"/>
    <property type="match status" value="1"/>
</dbReference>
<feature type="region of interest" description="Disordered" evidence="1">
    <location>
        <begin position="97"/>
        <end position="118"/>
    </location>
</feature>
<feature type="chain" id="PRO_5027098225" evidence="2">
    <location>
        <begin position="25"/>
        <end position="293"/>
    </location>
</feature>
<dbReference type="Pfam" id="PF08239">
    <property type="entry name" value="SH3_3"/>
    <property type="match status" value="1"/>
</dbReference>
<comment type="caution">
    <text evidence="5">The sequence shown here is derived from an EMBL/GenBank/DDBJ whole genome shotgun (WGS) entry which is preliminary data.</text>
</comment>
<dbReference type="Gene3D" id="2.30.30.40">
    <property type="entry name" value="SH3 Domains"/>
    <property type="match status" value="1"/>
</dbReference>
<evidence type="ECO:0000256" key="2">
    <source>
        <dbReference type="SAM" id="SignalP"/>
    </source>
</evidence>
<evidence type="ECO:0000259" key="4">
    <source>
        <dbReference type="Pfam" id="PF08239"/>
    </source>
</evidence>
<keyword evidence="6" id="KW-1185">Reference proteome</keyword>
<gene>
    <name evidence="5" type="ORF">GCU85_05210</name>
</gene>
<organism evidence="5 6">
    <name type="scientific">Ostreibacterium oceani</name>
    <dbReference type="NCBI Taxonomy" id="2654998"/>
    <lineage>
        <taxon>Bacteria</taxon>
        <taxon>Pseudomonadati</taxon>
        <taxon>Pseudomonadota</taxon>
        <taxon>Gammaproteobacteria</taxon>
        <taxon>Cardiobacteriales</taxon>
        <taxon>Ostreibacteriaceae</taxon>
        <taxon>Ostreibacterium</taxon>
    </lineage>
</organism>
<keyword evidence="2" id="KW-0732">Signal</keyword>
<feature type="signal peptide" evidence="2">
    <location>
        <begin position="1"/>
        <end position="24"/>
    </location>
</feature>
<evidence type="ECO:0000259" key="3">
    <source>
        <dbReference type="Pfam" id="PF05433"/>
    </source>
</evidence>
<dbReference type="EMBL" id="WHNW01000004">
    <property type="protein sequence ID" value="MPV86130.1"/>
    <property type="molecule type" value="Genomic_DNA"/>
</dbReference>
<proteinExistence type="predicted"/>
<feature type="domain" description="SH3b" evidence="4">
    <location>
        <begin position="154"/>
        <end position="205"/>
    </location>
</feature>
<reference evidence="5 6" key="1">
    <citation type="submission" date="2019-10" db="EMBL/GenBank/DDBJ databases">
        <title>Cardiobacteriales fam. a chemoheterotrophic member of the order Cardiobacteriales, and proposal of Cardiobacteriales fam. nov.</title>
        <authorList>
            <person name="Wang C."/>
        </authorList>
    </citation>
    <scope>NUCLEOTIDE SEQUENCE [LARGE SCALE GENOMIC DNA]</scope>
    <source>
        <strain evidence="5 6">ML27</strain>
    </source>
</reference>
<dbReference type="RefSeq" id="WP_152810073.1">
    <property type="nucleotide sequence ID" value="NZ_WHNW01000004.1"/>
</dbReference>
<dbReference type="InterPro" id="IPR008816">
    <property type="entry name" value="Gly_zipper_2TM_dom"/>
</dbReference>
<evidence type="ECO:0000256" key="1">
    <source>
        <dbReference type="SAM" id="MobiDB-lite"/>
    </source>
</evidence>
<protein>
    <submittedName>
        <fullName evidence="5">SH3 domain-containing protein</fullName>
    </submittedName>
</protein>
<dbReference type="Proteomes" id="UP000471298">
    <property type="component" value="Unassembled WGS sequence"/>
</dbReference>
<feature type="domain" description="Glycine zipper 2TM" evidence="3">
    <location>
        <begin position="34"/>
        <end position="75"/>
    </location>
</feature>
<name>A0A6N7EX70_9GAMM</name>
<evidence type="ECO:0000313" key="6">
    <source>
        <dbReference type="Proteomes" id="UP000471298"/>
    </source>
</evidence>
<dbReference type="InterPro" id="IPR003646">
    <property type="entry name" value="SH3-like_bac-type"/>
</dbReference>
<dbReference type="InParanoid" id="A0A6N7EX70"/>
<dbReference type="AlphaFoldDB" id="A0A6N7EX70"/>
<accession>A0A6N7EX70</accession>
<dbReference type="PROSITE" id="PS51257">
    <property type="entry name" value="PROKAR_LIPOPROTEIN"/>
    <property type="match status" value="1"/>
</dbReference>
<evidence type="ECO:0000313" key="5">
    <source>
        <dbReference type="EMBL" id="MPV86130.1"/>
    </source>
</evidence>